<evidence type="ECO:0000313" key="3">
    <source>
        <dbReference type="Proteomes" id="UP001056381"/>
    </source>
</evidence>
<sequence length="137" mass="15504">MHKVEEKFFVAGQIFPSDIKSLKEQGFQTIVCNRPNGEEESQPIYEEIEKTCKENDIKCFFIPISPGEIDPAKVFELNSIIQEEKKTLAYCRTGNRSITQWAFANAKDLDAKIILDKCKSAGFDLSNLKEVLLAIKG</sequence>
<dbReference type="Pfam" id="PF04273">
    <property type="entry name" value="BLH_phosphatase"/>
    <property type="match status" value="1"/>
</dbReference>
<dbReference type="GO" id="GO:0016787">
    <property type="term" value="F:hydrolase activity"/>
    <property type="evidence" value="ECO:0007669"/>
    <property type="project" value="InterPro"/>
</dbReference>
<dbReference type="SUPFAM" id="SSF52799">
    <property type="entry name" value="(Phosphotyrosine protein) phosphatases II"/>
    <property type="match status" value="1"/>
</dbReference>
<dbReference type="Proteomes" id="UP001056381">
    <property type="component" value="Chromosome"/>
</dbReference>
<feature type="domain" description="Beta-lactamase hydrolase-like protein phosphatase-like" evidence="1">
    <location>
        <begin position="3"/>
        <end position="106"/>
    </location>
</feature>
<evidence type="ECO:0000313" key="2">
    <source>
        <dbReference type="EMBL" id="URQ62833.1"/>
    </source>
</evidence>
<gene>
    <name evidence="2" type="ORF">M9B40_03665</name>
</gene>
<evidence type="ECO:0000259" key="1">
    <source>
        <dbReference type="Pfam" id="PF04273"/>
    </source>
</evidence>
<dbReference type="AlphaFoldDB" id="A0A9Q8U069"/>
<dbReference type="Gene3D" id="3.90.190.10">
    <property type="entry name" value="Protein tyrosine phosphatase superfamily"/>
    <property type="match status" value="1"/>
</dbReference>
<dbReference type="InterPro" id="IPR029021">
    <property type="entry name" value="Prot-tyrosine_phosphatase-like"/>
</dbReference>
<dbReference type="GO" id="GO:0016740">
    <property type="term" value="F:transferase activity"/>
    <property type="evidence" value="ECO:0007669"/>
    <property type="project" value="UniProtKB-KW"/>
</dbReference>
<keyword evidence="2" id="KW-0808">Transferase</keyword>
<name>A0A9Q8U069_9GAMM</name>
<protein>
    <submittedName>
        <fullName evidence="2">TIGR01244 family sulfur transferase</fullName>
    </submittedName>
</protein>
<reference evidence="2" key="1">
    <citation type="submission" date="2022-05" db="EMBL/GenBank/DDBJ databases">
        <title>Single-amplified genomics reveal most streamlined microbe among free-living bacteria.</title>
        <authorList>
            <person name="Roda-Garcia J."/>
            <person name="Haro-Moreno J.M."/>
            <person name="Rodriguez-Valera F."/>
            <person name="Almagro-Moreno S."/>
            <person name="Lopez-Perez M."/>
        </authorList>
    </citation>
    <scope>NUCLEOTIDE SEQUENCE</scope>
    <source>
        <strain evidence="2">TMED112-D2-2</strain>
    </source>
</reference>
<keyword evidence="3" id="KW-1185">Reference proteome</keyword>
<organism evidence="2 3">
    <name type="scientific">SAR86 cluster bacterium</name>
    <dbReference type="NCBI Taxonomy" id="2030880"/>
    <lineage>
        <taxon>Bacteria</taxon>
        <taxon>Pseudomonadati</taxon>
        <taxon>Pseudomonadota</taxon>
        <taxon>Gammaproteobacteria</taxon>
        <taxon>SAR86 cluster</taxon>
    </lineage>
</organism>
<proteinExistence type="predicted"/>
<dbReference type="EMBL" id="CP097966">
    <property type="protein sequence ID" value="URQ62833.1"/>
    <property type="molecule type" value="Genomic_DNA"/>
</dbReference>
<dbReference type="InterPro" id="IPR005939">
    <property type="entry name" value="BLH_phosphatase-like"/>
</dbReference>
<accession>A0A9Q8U069</accession>
<dbReference type="NCBIfam" id="TIGR01244">
    <property type="entry name" value="TIGR01244 family sulfur transferase"/>
    <property type="match status" value="1"/>
</dbReference>